<feature type="domain" description="EF-hand" evidence="1">
    <location>
        <begin position="62"/>
        <end position="97"/>
    </location>
</feature>
<dbReference type="InterPro" id="IPR039879">
    <property type="entry name" value="EFC10"/>
</dbReference>
<dbReference type="CDD" id="cd22976">
    <property type="entry name" value="DD_EFCAB10"/>
    <property type="match status" value="1"/>
</dbReference>
<dbReference type="InterPro" id="IPR011992">
    <property type="entry name" value="EF-hand-dom_pair"/>
</dbReference>
<comment type="caution">
    <text evidence="2">The sequence shown here is derived from an EMBL/GenBank/DDBJ whole genome shotgun (WGS) entry which is preliminary data.</text>
</comment>
<evidence type="ECO:0000313" key="3">
    <source>
        <dbReference type="Proteomes" id="UP000886998"/>
    </source>
</evidence>
<dbReference type="Gene3D" id="1.20.890.10">
    <property type="entry name" value="cAMP-dependent protein kinase regulatory subunit, dimerization-anchoring domain"/>
    <property type="match status" value="1"/>
</dbReference>
<dbReference type="GO" id="GO:0005509">
    <property type="term" value="F:calcium ion binding"/>
    <property type="evidence" value="ECO:0007669"/>
    <property type="project" value="InterPro"/>
</dbReference>
<dbReference type="PROSITE" id="PS50222">
    <property type="entry name" value="EF_HAND_2"/>
    <property type="match status" value="1"/>
</dbReference>
<dbReference type="SUPFAM" id="SSF47473">
    <property type="entry name" value="EF-hand"/>
    <property type="match status" value="1"/>
</dbReference>
<dbReference type="SUPFAM" id="SSF47391">
    <property type="entry name" value="Dimerization-anchoring domain of cAMP-dependent PK regulatory subunit"/>
    <property type="match status" value="1"/>
</dbReference>
<dbReference type="Pfam" id="PF24548">
    <property type="entry name" value="EF_EFCAB10_C"/>
    <property type="match status" value="1"/>
</dbReference>
<gene>
    <name evidence="2" type="primary">AVEN_261067_1</name>
    <name evidence="2" type="ORF">TNIN_73121</name>
</gene>
<proteinExistence type="predicted"/>
<organism evidence="2 3">
    <name type="scientific">Trichonephila inaurata madagascariensis</name>
    <dbReference type="NCBI Taxonomy" id="2747483"/>
    <lineage>
        <taxon>Eukaryota</taxon>
        <taxon>Metazoa</taxon>
        <taxon>Ecdysozoa</taxon>
        <taxon>Arthropoda</taxon>
        <taxon>Chelicerata</taxon>
        <taxon>Arachnida</taxon>
        <taxon>Araneae</taxon>
        <taxon>Araneomorphae</taxon>
        <taxon>Entelegynae</taxon>
        <taxon>Araneoidea</taxon>
        <taxon>Nephilidae</taxon>
        <taxon>Trichonephila</taxon>
        <taxon>Trichonephila inaurata</taxon>
    </lineage>
</organism>
<dbReference type="PANTHER" id="PTHR21847">
    <property type="entry name" value="EF-HAND CALCIUM-BINDING DOMAIN-CONTAINING PROTEIN 10"/>
    <property type="match status" value="1"/>
</dbReference>
<name>A0A8X6XPX7_9ARAC</name>
<dbReference type="PANTHER" id="PTHR21847:SF1">
    <property type="entry name" value="EF-HAND CALCIUM-BINDING DOMAIN-CONTAINING PROTEIN 10"/>
    <property type="match status" value="1"/>
</dbReference>
<dbReference type="InterPro" id="IPR056587">
    <property type="entry name" value="EF_EFCAB10_C"/>
</dbReference>
<dbReference type="InterPro" id="IPR049760">
    <property type="entry name" value="DD_EFCAB10"/>
</dbReference>
<reference evidence="2" key="1">
    <citation type="submission" date="2020-08" db="EMBL/GenBank/DDBJ databases">
        <title>Multicomponent nature underlies the extraordinary mechanical properties of spider dragline silk.</title>
        <authorList>
            <person name="Kono N."/>
            <person name="Nakamura H."/>
            <person name="Mori M."/>
            <person name="Yoshida Y."/>
            <person name="Ohtoshi R."/>
            <person name="Malay A.D."/>
            <person name="Moran D.A.P."/>
            <person name="Tomita M."/>
            <person name="Numata K."/>
            <person name="Arakawa K."/>
        </authorList>
    </citation>
    <scope>NUCLEOTIDE SEQUENCE</scope>
</reference>
<accession>A0A8X6XPX7</accession>
<evidence type="ECO:0000313" key="2">
    <source>
        <dbReference type="EMBL" id="GFY56607.1"/>
    </source>
</evidence>
<sequence length="131" mass="15077">MATSLREEVAEYIKKYKIKELLQHLSEMLLYFKPENPVEFLANVLLDMKTSTEKGENVEFLYPEESLKAYFRLLDPANEGVISWEQLKSALKVLGIKDVDVPILKQGPVTIEVFLDVCKRNFLKNLGISLQ</sequence>
<dbReference type="Proteomes" id="UP000886998">
    <property type="component" value="Unassembled WGS sequence"/>
</dbReference>
<dbReference type="OrthoDB" id="6413895at2759"/>
<evidence type="ECO:0000259" key="1">
    <source>
        <dbReference type="PROSITE" id="PS50222"/>
    </source>
</evidence>
<keyword evidence="3" id="KW-1185">Reference proteome</keyword>
<dbReference type="EMBL" id="BMAV01011065">
    <property type="protein sequence ID" value="GFY56607.1"/>
    <property type="molecule type" value="Genomic_DNA"/>
</dbReference>
<dbReference type="AlphaFoldDB" id="A0A8X6XPX7"/>
<protein>
    <submittedName>
        <fullName evidence="2">EF-hand domain-containing protein</fullName>
    </submittedName>
</protein>
<dbReference type="InterPro" id="IPR002048">
    <property type="entry name" value="EF_hand_dom"/>
</dbReference>